<proteinExistence type="predicted"/>
<keyword evidence="2" id="KW-1185">Reference proteome</keyword>
<dbReference type="EMBL" id="JTDY01002408">
    <property type="protein sequence ID" value="KOB71470.1"/>
    <property type="molecule type" value="Genomic_DNA"/>
</dbReference>
<evidence type="ECO:0000313" key="1">
    <source>
        <dbReference type="EMBL" id="KOB71470.1"/>
    </source>
</evidence>
<dbReference type="Proteomes" id="UP000037510">
    <property type="component" value="Unassembled WGS sequence"/>
</dbReference>
<gene>
    <name evidence="1" type="ORF">OBRU01_13683</name>
</gene>
<accession>A0A0L7L7Y2</accession>
<comment type="caution">
    <text evidence="1">The sequence shown here is derived from an EMBL/GenBank/DDBJ whole genome shotgun (WGS) entry which is preliminary data.</text>
</comment>
<dbReference type="AlphaFoldDB" id="A0A0L7L7Y2"/>
<reference evidence="1 2" key="1">
    <citation type="journal article" date="2015" name="Genome Biol. Evol.">
        <title>The genome of winter moth (Operophtera brumata) provides a genomic perspective on sexual dimorphism and phenology.</title>
        <authorList>
            <person name="Derks M.F."/>
            <person name="Smit S."/>
            <person name="Salis L."/>
            <person name="Schijlen E."/>
            <person name="Bossers A."/>
            <person name="Mateman C."/>
            <person name="Pijl A.S."/>
            <person name="de Ridder D."/>
            <person name="Groenen M.A."/>
            <person name="Visser M.E."/>
            <person name="Megens H.J."/>
        </authorList>
    </citation>
    <scope>NUCLEOTIDE SEQUENCE [LARGE SCALE GENOMIC DNA]</scope>
    <source>
        <strain evidence="1">WM2013NL</strain>
        <tissue evidence="1">Head and thorax</tissue>
    </source>
</reference>
<organism evidence="1 2">
    <name type="scientific">Operophtera brumata</name>
    <name type="common">Winter moth</name>
    <name type="synonym">Phalaena brumata</name>
    <dbReference type="NCBI Taxonomy" id="104452"/>
    <lineage>
        <taxon>Eukaryota</taxon>
        <taxon>Metazoa</taxon>
        <taxon>Ecdysozoa</taxon>
        <taxon>Arthropoda</taxon>
        <taxon>Hexapoda</taxon>
        <taxon>Insecta</taxon>
        <taxon>Pterygota</taxon>
        <taxon>Neoptera</taxon>
        <taxon>Endopterygota</taxon>
        <taxon>Lepidoptera</taxon>
        <taxon>Glossata</taxon>
        <taxon>Ditrysia</taxon>
        <taxon>Geometroidea</taxon>
        <taxon>Geometridae</taxon>
        <taxon>Larentiinae</taxon>
        <taxon>Operophtera</taxon>
    </lineage>
</organism>
<evidence type="ECO:0000313" key="2">
    <source>
        <dbReference type="Proteomes" id="UP000037510"/>
    </source>
</evidence>
<name>A0A0L7L7Y2_OPEBR</name>
<protein>
    <submittedName>
        <fullName evidence="1">Integrase domain containing protein</fullName>
    </submittedName>
</protein>
<dbReference type="STRING" id="104452.A0A0L7L7Y2"/>
<sequence length="98" mass="11412">MLGREIRNRFSLLRPPPISDIVREKLEKRDEGNRETKFELGQKVMVKDYRKGGRPWVQGLIIGESMPGVSYIIDVDGLKWKRHVNQMLSCSVFRIILS</sequence>